<dbReference type="Gene3D" id="3.40.309.10">
    <property type="entry name" value="Aldehyde Dehydrogenase, Chain A, domain 2"/>
    <property type="match status" value="1"/>
</dbReference>
<evidence type="ECO:0000256" key="2">
    <source>
        <dbReference type="ARBA" id="ARBA00023002"/>
    </source>
</evidence>
<dbReference type="Proteomes" id="UP000635387">
    <property type="component" value="Unassembled WGS sequence"/>
</dbReference>
<dbReference type="Pfam" id="PF00171">
    <property type="entry name" value="Aldedh"/>
    <property type="match status" value="1"/>
</dbReference>
<dbReference type="InterPro" id="IPR016162">
    <property type="entry name" value="Ald_DH_N"/>
</dbReference>
<evidence type="ECO:0000259" key="4">
    <source>
        <dbReference type="Pfam" id="PF00171"/>
    </source>
</evidence>
<dbReference type="RefSeq" id="WP_191257655.1">
    <property type="nucleotide sequence ID" value="NZ_BNAY01000007.1"/>
</dbReference>
<dbReference type="Gene3D" id="3.40.605.10">
    <property type="entry name" value="Aldehyde Dehydrogenase, Chain A, domain 1"/>
    <property type="match status" value="1"/>
</dbReference>
<evidence type="ECO:0000256" key="3">
    <source>
        <dbReference type="ARBA" id="ARBA00023027"/>
    </source>
</evidence>
<organism evidence="5 6">
    <name type="scientific">Amycolatopsis oliviviridis</name>
    <dbReference type="NCBI Taxonomy" id="1471590"/>
    <lineage>
        <taxon>Bacteria</taxon>
        <taxon>Bacillati</taxon>
        <taxon>Actinomycetota</taxon>
        <taxon>Actinomycetes</taxon>
        <taxon>Pseudonocardiales</taxon>
        <taxon>Pseudonocardiaceae</taxon>
        <taxon>Amycolatopsis</taxon>
    </lineage>
</organism>
<dbReference type="PANTHER" id="PTHR43720:SF2">
    <property type="entry name" value="2-AMINOMUCONIC SEMIALDEHYDE DEHYDROGENASE"/>
    <property type="match status" value="1"/>
</dbReference>
<dbReference type="InterPro" id="IPR015590">
    <property type="entry name" value="Aldehyde_DH_dom"/>
</dbReference>
<accession>A0ABQ3LXM4</accession>
<dbReference type="PANTHER" id="PTHR43720">
    <property type="entry name" value="2-AMINOMUCONIC SEMIALDEHYDE DEHYDROGENASE"/>
    <property type="match status" value="1"/>
</dbReference>
<keyword evidence="2" id="KW-0560">Oxidoreductase</keyword>
<name>A0ABQ3LXM4_9PSEU</name>
<protein>
    <submittedName>
        <fullName evidence="5">Aldehyde dehydrogenase</fullName>
    </submittedName>
</protein>
<comment type="caution">
    <text evidence="5">The sequence shown here is derived from an EMBL/GenBank/DDBJ whole genome shotgun (WGS) entry which is preliminary data.</text>
</comment>
<proteinExistence type="inferred from homology"/>
<gene>
    <name evidence="5" type="ORF">GCM10017790_58970</name>
</gene>
<evidence type="ECO:0000256" key="1">
    <source>
        <dbReference type="ARBA" id="ARBA00009986"/>
    </source>
</evidence>
<keyword evidence="6" id="KW-1185">Reference proteome</keyword>
<sequence length="460" mass="48775">MTTADLFSLSAIGVSGPYRTLRPLVLNDVTGRPIAELSVVPSGYVSRTVAAVRTADGMPAAERLAAIKRAAAIFSEGVVNGLDPVGYRNLVSRGSGIPLRVVTDAAQALTRVLATIETSSLAGRPGSAACDWRDPGIGHGRAVWGRRGDVLAVIAAGNHPAVHGLWLEALAVGYRVVLRPSTQEPFTPHRLVAALHEAGIGRDQLVLLPTEHSQVDRLIDLADFALVYGGDEVTRKYAANPKVLVQGPGRAKIVITDDVQWEDHLDAIVASIADDAGLTCRNTTAVYAERRPTELAEAVAERLGVLRALPPEHEEASLPVATEEGARRLEAYLRTKAKGASAVPGFEGAATPLEDGGAVLRPALHVVAGPGSRQTGIEMPFPCAWFAPWDPSGGLASLHGSLVVTALTEREDLIDALVENPAIGNVHIGGWRTDWFRPGLPHDGFLSEFLMSSKTVARRQ</sequence>
<evidence type="ECO:0000313" key="5">
    <source>
        <dbReference type="EMBL" id="GHH28319.1"/>
    </source>
</evidence>
<dbReference type="EMBL" id="BNAY01000007">
    <property type="protein sequence ID" value="GHH28319.1"/>
    <property type="molecule type" value="Genomic_DNA"/>
</dbReference>
<reference evidence="6" key="1">
    <citation type="journal article" date="2019" name="Int. J. Syst. Evol. Microbiol.">
        <title>The Global Catalogue of Microorganisms (GCM) 10K type strain sequencing project: providing services to taxonomists for standard genome sequencing and annotation.</title>
        <authorList>
            <consortium name="The Broad Institute Genomics Platform"/>
            <consortium name="The Broad Institute Genome Sequencing Center for Infectious Disease"/>
            <person name="Wu L."/>
            <person name="Ma J."/>
        </authorList>
    </citation>
    <scope>NUCLEOTIDE SEQUENCE [LARGE SCALE GENOMIC DNA]</scope>
    <source>
        <strain evidence="6">CGMCC 4.7683</strain>
    </source>
</reference>
<dbReference type="InterPro" id="IPR016161">
    <property type="entry name" value="Ald_DH/histidinol_DH"/>
</dbReference>
<keyword evidence="3" id="KW-0520">NAD</keyword>
<feature type="domain" description="Aldehyde dehydrogenase" evidence="4">
    <location>
        <begin position="150"/>
        <end position="364"/>
    </location>
</feature>
<dbReference type="InterPro" id="IPR016163">
    <property type="entry name" value="Ald_DH_C"/>
</dbReference>
<evidence type="ECO:0000313" key="6">
    <source>
        <dbReference type="Proteomes" id="UP000635387"/>
    </source>
</evidence>
<dbReference type="SUPFAM" id="SSF53720">
    <property type="entry name" value="ALDH-like"/>
    <property type="match status" value="1"/>
</dbReference>
<comment type="similarity">
    <text evidence="1">Belongs to the aldehyde dehydrogenase family.</text>
</comment>